<accession>N0BH71</accession>
<evidence type="ECO:0000259" key="3">
    <source>
        <dbReference type="Pfam" id="PF05683"/>
    </source>
</evidence>
<keyword evidence="5" id="KW-1185">Reference proteome</keyword>
<dbReference type="AlphaFoldDB" id="N0BH71"/>
<protein>
    <submittedName>
        <fullName evidence="4">Fumarase, class I beta subunit</fullName>
    </submittedName>
</protein>
<dbReference type="SUPFAM" id="SSF117457">
    <property type="entry name" value="FumA C-terminal domain-like"/>
    <property type="match status" value="1"/>
</dbReference>
<dbReference type="EMBL" id="CP005290">
    <property type="protein sequence ID" value="AGK61647.1"/>
    <property type="molecule type" value="Genomic_DNA"/>
</dbReference>
<dbReference type="InterPro" id="IPR004647">
    <property type="entry name" value="Fe-S_hydro-lyase_TtdB-typ_cat"/>
</dbReference>
<dbReference type="NCBIfam" id="NF004708">
    <property type="entry name" value="PRK06043.1"/>
    <property type="match status" value="1"/>
</dbReference>
<sequence length="202" mass="22147">MEYYIETPIKKDEILKLRAGDIVYVSGEIFTARDEAHMRAIEYMDEGKELPVNFDGAVVYHCGPLMKKVGGEWKAVSAGPTTSARMNSLAPKILEKVEVMGIIGKGGMSSEVVNALKGKGVYFAYTGGAGALASHAIKKVKGVYWDDLGMPEAVWVFEVENFGPLIVGIDSHGNSLYARINDSIEANYKEILKEIENIKLKL</sequence>
<dbReference type="Pfam" id="PF05683">
    <property type="entry name" value="Fumerase_C"/>
    <property type="match status" value="1"/>
</dbReference>
<dbReference type="OrthoDB" id="34134at2157"/>
<gene>
    <name evidence="4" type="ORF">Asulf_01674</name>
</gene>
<dbReference type="PANTHER" id="PTHR43351:SF2">
    <property type="entry name" value="L(+)-TARTRATE DEHYDRATASE SUBUNIT BETA-RELATED"/>
    <property type="match status" value="1"/>
</dbReference>
<dbReference type="NCBIfam" id="TIGR00723">
    <property type="entry name" value="ttdB_fumA_fumB"/>
    <property type="match status" value="1"/>
</dbReference>
<dbReference type="Gene3D" id="3.20.130.10">
    <property type="entry name" value="Fe-S hydro-lyase, tartrate dehydratase beta-type, catalytic domain"/>
    <property type="match status" value="1"/>
</dbReference>
<evidence type="ECO:0000256" key="1">
    <source>
        <dbReference type="ARBA" id="ARBA00008876"/>
    </source>
</evidence>
<dbReference type="InterPro" id="IPR036660">
    <property type="entry name" value="Fe-S_hydroAse_TtdB_cat_sf"/>
</dbReference>
<evidence type="ECO:0000256" key="2">
    <source>
        <dbReference type="ARBA" id="ARBA00023239"/>
    </source>
</evidence>
<evidence type="ECO:0000313" key="4">
    <source>
        <dbReference type="EMBL" id="AGK61647.1"/>
    </source>
</evidence>
<feature type="domain" description="Fe-S hydro-lyase tartrate dehydratase beta-type catalytic" evidence="3">
    <location>
        <begin position="6"/>
        <end position="179"/>
    </location>
</feature>
<dbReference type="RefSeq" id="WP_015591245.1">
    <property type="nucleotide sequence ID" value="NC_021169.1"/>
</dbReference>
<dbReference type="HOGENOM" id="CLU_098588_0_0_2"/>
<reference evidence="4 5" key="1">
    <citation type="journal article" date="2013" name="Genome Announc.">
        <title>Complete Genome Sequence of the Thermophilic and Facultatively Chemolithoautotrophic Sulfate Reducer Archaeoglobus sulfaticallidus Strain PM70-1T.</title>
        <authorList>
            <person name="Stokke R."/>
            <person name="Hocking W.P."/>
            <person name="Steinsbu B.O."/>
            <person name="Steen I.H."/>
        </authorList>
    </citation>
    <scope>NUCLEOTIDE SEQUENCE [LARGE SCALE GENOMIC DNA]</scope>
    <source>
        <strain evidence="4">PM70-1</strain>
    </source>
</reference>
<dbReference type="GeneID" id="15393309"/>
<proteinExistence type="inferred from homology"/>
<evidence type="ECO:0000313" key="5">
    <source>
        <dbReference type="Proteomes" id="UP000013307"/>
    </source>
</evidence>
<dbReference type="KEGG" id="ast:Asulf_01674"/>
<dbReference type="GO" id="GO:0016836">
    <property type="term" value="F:hydro-lyase activity"/>
    <property type="evidence" value="ECO:0007669"/>
    <property type="project" value="InterPro"/>
</dbReference>
<dbReference type="Proteomes" id="UP000013307">
    <property type="component" value="Chromosome"/>
</dbReference>
<organism evidence="4 5">
    <name type="scientific">Archaeoglobus sulfaticallidus PM70-1</name>
    <dbReference type="NCBI Taxonomy" id="387631"/>
    <lineage>
        <taxon>Archaea</taxon>
        <taxon>Methanobacteriati</taxon>
        <taxon>Methanobacteriota</taxon>
        <taxon>Archaeoglobi</taxon>
        <taxon>Archaeoglobales</taxon>
        <taxon>Archaeoglobaceae</taxon>
        <taxon>Archaeoglobus</taxon>
    </lineage>
</organism>
<name>N0BH71_9EURY</name>
<dbReference type="PANTHER" id="PTHR43351">
    <property type="entry name" value="L(+)-TARTRATE DEHYDRATASE SUBUNIT BETA"/>
    <property type="match status" value="1"/>
</dbReference>
<comment type="similarity">
    <text evidence="1">Belongs to the class-I fumarase family.</text>
</comment>
<dbReference type="STRING" id="387631.Asulf_01674"/>
<keyword evidence="2" id="KW-0456">Lyase</keyword>
<dbReference type="eggNOG" id="arCOG04406">
    <property type="taxonomic scope" value="Archaea"/>
</dbReference>